<dbReference type="GO" id="GO:0016684">
    <property type="term" value="F:oxidoreductase activity, acting on peroxide as acceptor"/>
    <property type="evidence" value="ECO:0007669"/>
    <property type="project" value="TreeGrafter"/>
</dbReference>
<keyword evidence="3" id="KW-0963">Cytoplasm</keyword>
<dbReference type="GO" id="GO:0005737">
    <property type="term" value="C:cytoplasm"/>
    <property type="evidence" value="ECO:0007669"/>
    <property type="project" value="UniProtKB-SubCell"/>
</dbReference>
<dbReference type="SUPFAM" id="SSF69118">
    <property type="entry name" value="AhpD-like"/>
    <property type="match status" value="1"/>
</dbReference>
<dbReference type="GO" id="GO:0005634">
    <property type="term" value="C:nucleus"/>
    <property type="evidence" value="ECO:0007669"/>
    <property type="project" value="InterPro"/>
</dbReference>
<dbReference type="InterPro" id="IPR006730">
    <property type="entry name" value="Sestrin"/>
</dbReference>
<gene>
    <name evidence="5" type="ORF">BSAL_86965</name>
</gene>
<evidence type="ECO:0000313" key="5">
    <source>
        <dbReference type="EMBL" id="CUG82108.1"/>
    </source>
</evidence>
<dbReference type="VEuPathDB" id="TriTrypDB:BSAL_86965"/>
<dbReference type="OrthoDB" id="337464at2759"/>
<reference evidence="6" key="1">
    <citation type="submission" date="2015-09" db="EMBL/GenBank/DDBJ databases">
        <authorList>
            <consortium name="Pathogen Informatics"/>
        </authorList>
    </citation>
    <scope>NUCLEOTIDE SEQUENCE [LARGE SCALE GENOMIC DNA]</scope>
    <source>
        <strain evidence="6">Lake Konstanz</strain>
    </source>
</reference>
<feature type="region of interest" description="Disordered" evidence="4">
    <location>
        <begin position="574"/>
        <end position="595"/>
    </location>
</feature>
<feature type="compositionally biased region" description="Polar residues" evidence="4">
    <location>
        <begin position="117"/>
        <end position="127"/>
    </location>
</feature>
<dbReference type="PANTHER" id="PTHR12474:SF0">
    <property type="entry name" value="SESTRIN HOMOLOG"/>
    <property type="match status" value="1"/>
</dbReference>
<evidence type="ECO:0000313" key="6">
    <source>
        <dbReference type="Proteomes" id="UP000051952"/>
    </source>
</evidence>
<evidence type="ECO:0000256" key="2">
    <source>
        <dbReference type="ARBA" id="ARBA00008350"/>
    </source>
</evidence>
<evidence type="ECO:0000256" key="1">
    <source>
        <dbReference type="ARBA" id="ARBA00004496"/>
    </source>
</evidence>
<keyword evidence="6" id="KW-1185">Reference proteome</keyword>
<dbReference type="InterPro" id="IPR029032">
    <property type="entry name" value="AhpD-like"/>
</dbReference>
<name>A0A0S4J802_BODSA</name>
<dbReference type="GO" id="GO:1990253">
    <property type="term" value="P:cellular response to leucine starvation"/>
    <property type="evidence" value="ECO:0007669"/>
    <property type="project" value="TreeGrafter"/>
</dbReference>
<organism evidence="5 6">
    <name type="scientific">Bodo saltans</name>
    <name type="common">Flagellated protozoan</name>
    <dbReference type="NCBI Taxonomy" id="75058"/>
    <lineage>
        <taxon>Eukaryota</taxon>
        <taxon>Discoba</taxon>
        <taxon>Euglenozoa</taxon>
        <taxon>Kinetoplastea</taxon>
        <taxon>Metakinetoplastina</taxon>
        <taxon>Eubodonida</taxon>
        <taxon>Bodonidae</taxon>
        <taxon>Bodo</taxon>
    </lineage>
</organism>
<feature type="region of interest" description="Disordered" evidence="4">
    <location>
        <begin position="240"/>
        <end position="293"/>
    </location>
</feature>
<dbReference type="GO" id="GO:0070728">
    <property type="term" value="F:L-leucine binding"/>
    <property type="evidence" value="ECO:0007669"/>
    <property type="project" value="TreeGrafter"/>
</dbReference>
<dbReference type="GO" id="GO:1901031">
    <property type="term" value="P:regulation of response to reactive oxygen species"/>
    <property type="evidence" value="ECO:0007669"/>
    <property type="project" value="InterPro"/>
</dbReference>
<protein>
    <submittedName>
        <fullName evidence="5">Uncharacterized protein</fullName>
    </submittedName>
</protein>
<dbReference type="AlphaFoldDB" id="A0A0S4J802"/>
<feature type="region of interest" description="Disordered" evidence="4">
    <location>
        <begin position="827"/>
        <end position="850"/>
    </location>
</feature>
<evidence type="ECO:0000256" key="4">
    <source>
        <dbReference type="SAM" id="MobiDB-lite"/>
    </source>
</evidence>
<dbReference type="GO" id="GO:0016239">
    <property type="term" value="P:positive regulation of macroautophagy"/>
    <property type="evidence" value="ECO:0007669"/>
    <property type="project" value="TreeGrafter"/>
</dbReference>
<sequence>MWLEKDPKKRSVCVYVERIGEKEREREDEDARAAVGMPYVTQLCVPSLNISKQTCGRINDICSFKVFSRYLQFVCFFISHKIVLITQSPKFATELLLLGVFFFRAVIPPKKSNSFGTFSNNRNQASSPPARAKKTPRWSRLHMDSSITSPDTHLYTSGLDDGQQHVFPSALQEEGMGDGQLSSGLSAAVAQVNVFMEGGGNHQPFGESSLIHVTFAAIRSILCSLEISATSECSAKVGQQQQPLDRLMPPSSFQPPTPALPSHLTISTENLADEATESSSYAATTTTGGSRSSNYANVTTSRYFSVPVLSEPSSTLVPIVPHHPAVGALTEDSFEVATAVRSERQLLETFSRKGHALRSRRTESATSFNVDDSDVLQPPVSTSAAINEIIGALGDFASQEVHILCGLVHAMCALSSAASQPATSSSNQFDSSWICQPLLPTSATPPQQQHRHYQYTDTSGSEYGIGGDAAAAIAASMLSPHTSSHPPPLHDLPHYIMIPPGHRFWFRYSDCTFKALRSPGATLNESEVQFLFDVAFHCPVKPISRLFQLLIRSLDVKGKIPQNYHIQLIASSSNVRPSSAPGGGAGGHSHHRHEQKGGMVVMERRLVPPPSIPLTEYVQYLDMLDNGYFNPQTIPRPLCNCSRLQLAAATRNTILGDIFLEMGEVCHYYRVLSGFPTILASHHRVMQFMMLNPDGPLHVEERFMIAVMAASRHRCEYLVRRFAAGLLAVADDVKRADDFLRKGPNSKLAQLQPIIAVFAHVPWTFSSTHIENLVANEEWSIPMLMQAVCIVNTVLPLCGLTMGLGIPTEVSTSAVLPLDVFPQRPSATLPVNEKKGSSTDDLASATATEPAHDVGGSHVAGIHYLQYCGADKVVTVPRISRANNQQSASSISENTFGWEGGAAYYVEQYYAQFAELLSNELAELNNVILQQPIALDDAGAVAMNSMVRKQQPQPSSSNNGHHQHHDAAGVCCGRDDCDFVWRALRLYILNLIGVTAEDFPYERINEVLTRGAKTFAQKSFGYPDRLCLADLTDWSRVSATSGTAATPAGGGIDEYPASNSSPIPELDGKRWFNEEVTLVLVALFTCKTRQEGLMVRFLYEFASYQRSM</sequence>
<dbReference type="Proteomes" id="UP000051952">
    <property type="component" value="Unassembled WGS sequence"/>
</dbReference>
<feature type="region of interest" description="Disordered" evidence="4">
    <location>
        <begin position="117"/>
        <end position="139"/>
    </location>
</feature>
<dbReference type="PANTHER" id="PTHR12474">
    <property type="entry name" value="P53 REGULATED PA26 NUCLEAR PROTEIN SESTRIN"/>
    <property type="match status" value="1"/>
</dbReference>
<comment type="similarity">
    <text evidence="2">Belongs to the sestrin family.</text>
</comment>
<evidence type="ECO:0000256" key="3">
    <source>
        <dbReference type="ARBA" id="ARBA00022490"/>
    </source>
</evidence>
<dbReference type="EMBL" id="CYKH01001075">
    <property type="protein sequence ID" value="CUG82108.1"/>
    <property type="molecule type" value="Genomic_DNA"/>
</dbReference>
<dbReference type="GO" id="GO:0071233">
    <property type="term" value="P:cellular response to L-leucine"/>
    <property type="evidence" value="ECO:0007669"/>
    <property type="project" value="TreeGrafter"/>
</dbReference>
<accession>A0A0S4J802</accession>
<comment type="subcellular location">
    <subcellularLocation>
        <location evidence="1">Cytoplasm</location>
    </subcellularLocation>
</comment>
<dbReference type="GO" id="GO:1904262">
    <property type="term" value="P:negative regulation of TORC1 signaling"/>
    <property type="evidence" value="ECO:0007669"/>
    <property type="project" value="TreeGrafter"/>
</dbReference>
<feature type="compositionally biased region" description="Low complexity" evidence="4">
    <location>
        <begin position="277"/>
        <end position="293"/>
    </location>
</feature>
<proteinExistence type="inferred from homology"/>
<dbReference type="Pfam" id="PF04636">
    <property type="entry name" value="PA26"/>
    <property type="match status" value="1"/>
</dbReference>